<dbReference type="AlphaFoldDB" id="A0A6H2A670"/>
<gene>
    <name evidence="1" type="ORF">TM448A06871_0004</name>
    <name evidence="2" type="ORF">TM448B08059_0010</name>
</gene>
<dbReference type="EMBL" id="MT144567">
    <property type="protein sequence ID" value="QJA55097.1"/>
    <property type="molecule type" value="Genomic_DNA"/>
</dbReference>
<reference evidence="1" key="1">
    <citation type="submission" date="2020-03" db="EMBL/GenBank/DDBJ databases">
        <title>The deep terrestrial virosphere.</title>
        <authorList>
            <person name="Holmfeldt K."/>
            <person name="Nilsson E."/>
            <person name="Simone D."/>
            <person name="Lopez-Fernandez M."/>
            <person name="Wu X."/>
            <person name="de Brujin I."/>
            <person name="Lundin D."/>
            <person name="Andersson A."/>
            <person name="Bertilsson S."/>
            <person name="Dopson M."/>
        </authorList>
    </citation>
    <scope>NUCLEOTIDE SEQUENCE</scope>
    <source>
        <strain evidence="1">TM448A06871</strain>
        <strain evidence="2">TM448B08059</strain>
    </source>
</reference>
<accession>A0A6H2A670</accession>
<proteinExistence type="predicted"/>
<name>A0A6H2A670_9ZZZZ</name>
<dbReference type="EMBL" id="MT145177">
    <property type="protein sequence ID" value="QJI04416.1"/>
    <property type="molecule type" value="Genomic_DNA"/>
</dbReference>
<organism evidence="1">
    <name type="scientific">viral metagenome</name>
    <dbReference type="NCBI Taxonomy" id="1070528"/>
    <lineage>
        <taxon>unclassified sequences</taxon>
        <taxon>metagenomes</taxon>
        <taxon>organismal metagenomes</taxon>
    </lineage>
</organism>
<protein>
    <submittedName>
        <fullName evidence="1">Uncharacterized protein</fullName>
    </submittedName>
</protein>
<evidence type="ECO:0000313" key="1">
    <source>
        <dbReference type="EMBL" id="QJA55097.1"/>
    </source>
</evidence>
<sequence length="50" mass="6225">MIKKYIEYEIKGTDEEILEALERTVKRFVNFEKIDDFYRQLGREIKQLRE</sequence>
<evidence type="ECO:0000313" key="2">
    <source>
        <dbReference type="EMBL" id="QJI04416.1"/>
    </source>
</evidence>